<evidence type="ECO:0000256" key="1">
    <source>
        <dbReference type="ARBA" id="ARBA00022603"/>
    </source>
</evidence>
<dbReference type="GO" id="GO:0032259">
    <property type="term" value="P:methylation"/>
    <property type="evidence" value="ECO:0007669"/>
    <property type="project" value="UniProtKB-KW"/>
</dbReference>
<dbReference type="InterPro" id="IPR007848">
    <property type="entry name" value="Small_mtfrase_dom"/>
</dbReference>
<evidence type="ECO:0000259" key="3">
    <source>
        <dbReference type="Pfam" id="PF05175"/>
    </source>
</evidence>
<accession>A0ABY2J7B5</accession>
<dbReference type="EMBL" id="SOGO01000040">
    <property type="protein sequence ID" value="TFC99568.1"/>
    <property type="molecule type" value="Genomic_DNA"/>
</dbReference>
<proteinExistence type="predicted"/>
<keyword evidence="1 4" id="KW-0489">Methyltransferase</keyword>
<evidence type="ECO:0000256" key="2">
    <source>
        <dbReference type="ARBA" id="ARBA00022679"/>
    </source>
</evidence>
<gene>
    <name evidence="4" type="ORF">E3T25_14745</name>
</gene>
<keyword evidence="5" id="KW-1185">Reference proteome</keyword>
<comment type="caution">
    <text evidence="4">The sequence shown here is derived from an EMBL/GenBank/DDBJ whole genome shotgun (WGS) entry which is preliminary data.</text>
</comment>
<dbReference type="Proteomes" id="UP000297851">
    <property type="component" value="Unassembled WGS sequence"/>
</dbReference>
<keyword evidence="2" id="KW-0808">Transferase</keyword>
<dbReference type="SUPFAM" id="SSF53335">
    <property type="entry name" value="S-adenosyl-L-methionine-dependent methyltransferases"/>
    <property type="match status" value="1"/>
</dbReference>
<feature type="domain" description="Methyltransferase small" evidence="3">
    <location>
        <begin position="30"/>
        <end position="196"/>
    </location>
</feature>
<dbReference type="PANTHER" id="PTHR47816">
    <property type="entry name" value="RIBOSOMAL RNA SMALL SUBUNIT METHYLTRANSFERASE C"/>
    <property type="match status" value="1"/>
</dbReference>
<dbReference type="Gene3D" id="3.40.50.150">
    <property type="entry name" value="Vaccinia Virus protein VP39"/>
    <property type="match status" value="1"/>
</dbReference>
<dbReference type="RefSeq" id="WP_104101190.1">
    <property type="nucleotide sequence ID" value="NZ_SOGO01000040.1"/>
</dbReference>
<evidence type="ECO:0000313" key="4">
    <source>
        <dbReference type="EMBL" id="TFC99568.1"/>
    </source>
</evidence>
<organism evidence="4 5">
    <name type="scientific">Cryobacterium sandaracinum</name>
    <dbReference type="NCBI Taxonomy" id="1259247"/>
    <lineage>
        <taxon>Bacteria</taxon>
        <taxon>Bacillati</taxon>
        <taxon>Actinomycetota</taxon>
        <taxon>Actinomycetes</taxon>
        <taxon>Micrococcales</taxon>
        <taxon>Microbacteriaceae</taxon>
        <taxon>Cryobacterium</taxon>
    </lineage>
</organism>
<name>A0ABY2J7B5_9MICO</name>
<dbReference type="Pfam" id="PF05175">
    <property type="entry name" value="MTS"/>
    <property type="match status" value="1"/>
</dbReference>
<sequence length="203" mass="22514">MPSDHYFTPAPDSTLKLRQVTVRLGGQERELTTANSVFSPEHIDTGTQVLLNSAPTPPPGGDFLDLGCGWGPISLHLALASPRATIWAVDVNERALDLVRLNAEELGLTNITAVRPDQMPAHVAFRTIWSNPPIRVGKTELHTMLRTWLPRLEPGSDAWLVVQRNLGSDSLQRWLDGDLPAEFSTSRHSISKGFRVLRVKRQD</sequence>
<dbReference type="InterPro" id="IPR046977">
    <property type="entry name" value="RsmC/RlmG"/>
</dbReference>
<evidence type="ECO:0000313" key="5">
    <source>
        <dbReference type="Proteomes" id="UP000297851"/>
    </source>
</evidence>
<dbReference type="GO" id="GO:0008168">
    <property type="term" value="F:methyltransferase activity"/>
    <property type="evidence" value="ECO:0007669"/>
    <property type="project" value="UniProtKB-KW"/>
</dbReference>
<protein>
    <submittedName>
        <fullName evidence="4">Methyltransferase domain-containing protein</fullName>
    </submittedName>
</protein>
<reference evidence="4 5" key="1">
    <citation type="submission" date="2019-03" db="EMBL/GenBank/DDBJ databases">
        <title>Genomics of glacier-inhabiting Cryobacterium strains.</title>
        <authorList>
            <person name="Liu Q."/>
            <person name="Xin Y.-H."/>
        </authorList>
    </citation>
    <scope>NUCLEOTIDE SEQUENCE [LARGE SCALE GENOMIC DNA]</scope>
    <source>
        <strain evidence="4 5">TMT2-16</strain>
    </source>
</reference>
<dbReference type="PANTHER" id="PTHR47816:SF4">
    <property type="entry name" value="RIBOSOMAL RNA SMALL SUBUNIT METHYLTRANSFERASE C"/>
    <property type="match status" value="1"/>
</dbReference>
<dbReference type="CDD" id="cd02440">
    <property type="entry name" value="AdoMet_MTases"/>
    <property type="match status" value="1"/>
</dbReference>
<dbReference type="InterPro" id="IPR029063">
    <property type="entry name" value="SAM-dependent_MTases_sf"/>
</dbReference>